<keyword evidence="2" id="KW-1185">Reference proteome</keyword>
<evidence type="ECO:0000313" key="3">
    <source>
        <dbReference type="RefSeq" id="XP_025709053.1"/>
    </source>
</evidence>
<name>A0A3Q7MPP4_CALUR</name>
<evidence type="ECO:0000313" key="2">
    <source>
        <dbReference type="Proteomes" id="UP000286641"/>
    </source>
</evidence>
<reference evidence="3" key="2">
    <citation type="submission" date="2025-08" db="UniProtKB">
        <authorList>
            <consortium name="RefSeq"/>
        </authorList>
    </citation>
    <scope>IDENTIFICATION</scope>
    <source>
        <tissue evidence="3">Blood</tissue>
    </source>
</reference>
<feature type="region of interest" description="Disordered" evidence="1">
    <location>
        <begin position="1"/>
        <end position="29"/>
    </location>
</feature>
<dbReference type="InParanoid" id="A0A3Q7MPP4"/>
<dbReference type="AlphaFoldDB" id="A0A3Q7MPP4"/>
<proteinExistence type="predicted"/>
<dbReference type="Proteomes" id="UP000286641">
    <property type="component" value="Unplaced"/>
</dbReference>
<gene>
    <name evidence="3" type="primary">LOC112809879</name>
</gene>
<protein>
    <submittedName>
        <fullName evidence="3">Uncharacterized protein LOC112809879</fullName>
    </submittedName>
</protein>
<feature type="region of interest" description="Disordered" evidence="1">
    <location>
        <begin position="162"/>
        <end position="191"/>
    </location>
</feature>
<organism evidence="2 3">
    <name type="scientific">Callorhinus ursinus</name>
    <name type="common">Northern fur seal</name>
    <dbReference type="NCBI Taxonomy" id="34884"/>
    <lineage>
        <taxon>Eukaryota</taxon>
        <taxon>Metazoa</taxon>
        <taxon>Chordata</taxon>
        <taxon>Craniata</taxon>
        <taxon>Vertebrata</taxon>
        <taxon>Euteleostomi</taxon>
        <taxon>Mammalia</taxon>
        <taxon>Eutheria</taxon>
        <taxon>Laurasiatheria</taxon>
        <taxon>Carnivora</taxon>
        <taxon>Caniformia</taxon>
        <taxon>Pinnipedia</taxon>
        <taxon>Otariidae</taxon>
        <taxon>Callorhinus</taxon>
    </lineage>
</organism>
<reference key="1">
    <citation type="submission" date="2019-01" db="UniProtKB">
        <authorList>
            <consortium name="RefSeq"/>
        </authorList>
    </citation>
    <scope>IDENTIFICATION</scope>
</reference>
<dbReference type="RefSeq" id="XP_025709053.1">
    <property type="nucleotide sequence ID" value="XM_025853268.1"/>
</dbReference>
<accession>A0A3Q7MPP4</accession>
<sequence>MNKQSRKPRPGEAKSRAQHHTTGGFGSTFHTLDHQALPLVILRLEELSSTPRGKKTPQCHRGLRAFPSRPWGSYYTLQSLQCSGLGLLPHAVRLPSTSTLHPEPLLAPDPAPDSPRGTGGLAVTRWIEQLRRYHRFTYSYQTDIPVAESVSAGALYRARGSQCAGKGPAARSPRTPEDGQSVEGLTHETETTHTCKIRTGETLSWEHCGLSRLFHVILSRKRSSPKASPAKVKVGVGCGEKGQRTLRELVMSQENTGLWGRTSDPRSQPWSPPACDLGQSCPLSSGSLSPHLETGTMNPSRVITRIQPVWVEYHDPHSQLTSWLA</sequence>
<evidence type="ECO:0000256" key="1">
    <source>
        <dbReference type="SAM" id="MobiDB-lite"/>
    </source>
</evidence>